<dbReference type="KEGG" id="bbev:BBEV_2169"/>
<dbReference type="STRING" id="632773.BBEV_2169"/>
<keyword evidence="2" id="KW-1185">Reference proteome</keyword>
<dbReference type="Proteomes" id="UP000094463">
    <property type="component" value="Chromosome"/>
</dbReference>
<evidence type="ECO:0000313" key="1">
    <source>
        <dbReference type="EMBL" id="AOM83527.1"/>
    </source>
</evidence>
<name>A0A1D7QWY9_9BACI</name>
<proteinExistence type="predicted"/>
<dbReference type="RefSeq" id="WP_069365499.1">
    <property type="nucleotide sequence ID" value="NZ_CP012502.1"/>
</dbReference>
<dbReference type="AlphaFoldDB" id="A0A1D7QWY9"/>
<organism evidence="1 2">
    <name type="scientific">Salisediminibacterium beveridgei</name>
    <dbReference type="NCBI Taxonomy" id="632773"/>
    <lineage>
        <taxon>Bacteria</taxon>
        <taxon>Bacillati</taxon>
        <taxon>Bacillota</taxon>
        <taxon>Bacilli</taxon>
        <taxon>Bacillales</taxon>
        <taxon>Bacillaceae</taxon>
        <taxon>Salisediminibacterium</taxon>
    </lineage>
</organism>
<evidence type="ECO:0000313" key="2">
    <source>
        <dbReference type="Proteomes" id="UP000094463"/>
    </source>
</evidence>
<accession>A0A1D7QWY9</accession>
<gene>
    <name evidence="1" type="ORF">BBEV_2169</name>
</gene>
<sequence>MMNPKEKEILKKVAQKHNIPESVFEKILTEGQKLSYSDKSNRVRQDELLKEITFYFNNSEW</sequence>
<dbReference type="InterPro" id="IPR046882">
    <property type="entry name" value="Sp-DndD"/>
</dbReference>
<dbReference type="Pfam" id="PF20306">
    <property type="entry name" value="Sp-DndD"/>
    <property type="match status" value="1"/>
</dbReference>
<reference evidence="1 2" key="1">
    <citation type="submission" date="2015-08" db="EMBL/GenBank/DDBJ databases">
        <title>The complete genome sequence of Bacillus beveridgei MLTeJB.</title>
        <authorList>
            <person name="Hanson T.E."/>
            <person name="Mesa C."/>
            <person name="Basesman S.M."/>
            <person name="Oremland R.S."/>
        </authorList>
    </citation>
    <scope>NUCLEOTIDE SEQUENCE [LARGE SCALE GENOMIC DNA]</scope>
    <source>
        <strain evidence="1 2">MLTeJB</strain>
    </source>
</reference>
<dbReference type="EMBL" id="CP012502">
    <property type="protein sequence ID" value="AOM83527.1"/>
    <property type="molecule type" value="Genomic_DNA"/>
</dbReference>
<protein>
    <submittedName>
        <fullName evidence="1">Uncharacterized protein</fullName>
    </submittedName>
</protein>